<dbReference type="Pfam" id="PF01734">
    <property type="entry name" value="Patatin"/>
    <property type="match status" value="1"/>
</dbReference>
<gene>
    <name evidence="8" type="primary">PNPLA3</name>
</gene>
<dbReference type="KEGG" id="pdic:114513948"/>
<dbReference type="PANTHER" id="PTHR12406">
    <property type="entry name" value="CALCIUM-INDEPENDENT PHOSPHOLIPASE A2 IPLA2 -RELATED"/>
    <property type="match status" value="1"/>
</dbReference>
<dbReference type="EC" id="3.1.1.3" evidence="1"/>
<dbReference type="RefSeq" id="XP_035873028.1">
    <property type="nucleotide sequence ID" value="XM_036017135.1"/>
</dbReference>
<keyword evidence="4" id="KW-0442">Lipid degradation</keyword>
<evidence type="ECO:0000259" key="6">
    <source>
        <dbReference type="PROSITE" id="PS51635"/>
    </source>
</evidence>
<feature type="short sequence motif" description="GXGXXG" evidence="4">
    <location>
        <begin position="14"/>
        <end position="19"/>
    </location>
</feature>
<protein>
    <recommendedName>
        <fullName evidence="1">triacylglycerol lipase</fullName>
        <ecNumber evidence="1">3.1.1.3</ecNumber>
    </recommendedName>
</protein>
<keyword evidence="3 4" id="KW-0443">Lipid metabolism</keyword>
<dbReference type="FunFam" id="3.40.1090.10:FF:000003">
    <property type="entry name" value="Patatin-like phospholipase domain-containing protein 2"/>
    <property type="match status" value="1"/>
</dbReference>
<dbReference type="Proteomes" id="UP000504628">
    <property type="component" value="Chromosome 2"/>
</dbReference>
<sequence>MHDPKKGWNLSFAGCGFLGFYYLGVTCCLRDRAPHLLRNVCKFLGASSGSLHCVSFVAGVPLAQILHVLTDLVLKVRSQSLGIFQPSFSLHEFFREALHRHLPANVHELVSGKVGISLTRVSDWENVLVSDFQSKEEVVDALLCSCFIPFISGLIPPSFRGVRYVDGGFTNSVPSFDTKTTITVSPFYGECDICPKAKSMNFFHVEVSKLNLHFCLRNGQLLWEMLFPPDIKVLGEICLQGYLDAARFLEKNDLGNGPPPPCPSLSPEELEVVEGPRDTRSLEAPREGAGWQTRLERDELLNHLCPSLQPWDQSVLQTMSPELTAGLSEAVKAQGGYLSKICSSLPVRALTYAVLPCTLPVQSAVATVHRLVTRLPDAPDDAQWLQSMAGQACSRVTTHLFPACRFPGSAVQRF</sequence>
<dbReference type="GO" id="GO:0005737">
    <property type="term" value="C:cytoplasm"/>
    <property type="evidence" value="ECO:0007669"/>
    <property type="project" value="TreeGrafter"/>
</dbReference>
<dbReference type="CTD" id="80339"/>
<keyword evidence="2 4" id="KW-0378">Hydrolase</keyword>
<keyword evidence="7" id="KW-1185">Reference proteome</keyword>
<feature type="active site" description="Nucleophile" evidence="4">
    <location>
        <position position="47"/>
    </location>
</feature>
<dbReference type="GO" id="GO:0019433">
    <property type="term" value="P:triglyceride catabolic process"/>
    <property type="evidence" value="ECO:0007669"/>
    <property type="project" value="TreeGrafter"/>
</dbReference>
<dbReference type="GO" id="GO:0004806">
    <property type="term" value="F:triacylglycerol lipase activity"/>
    <property type="evidence" value="ECO:0007669"/>
    <property type="project" value="UniProtKB-EC"/>
</dbReference>
<dbReference type="AlphaFoldDB" id="A0A7E6D188"/>
<feature type="transmembrane region" description="Helical" evidence="5">
    <location>
        <begin position="7"/>
        <end position="24"/>
    </location>
</feature>
<dbReference type="GO" id="GO:0055088">
    <property type="term" value="P:lipid homeostasis"/>
    <property type="evidence" value="ECO:0007669"/>
    <property type="project" value="TreeGrafter"/>
</dbReference>
<dbReference type="GO" id="GO:0005811">
    <property type="term" value="C:lipid droplet"/>
    <property type="evidence" value="ECO:0007669"/>
    <property type="project" value="TreeGrafter"/>
</dbReference>
<evidence type="ECO:0000256" key="1">
    <source>
        <dbReference type="ARBA" id="ARBA00013279"/>
    </source>
</evidence>
<dbReference type="InterPro" id="IPR033562">
    <property type="entry name" value="PLPL"/>
</dbReference>
<keyword evidence="5" id="KW-0812">Transmembrane</keyword>
<dbReference type="PANTHER" id="PTHR12406:SF22">
    <property type="entry name" value="1-ACYLGLYCEROL-3-PHOSPHATE O-ACYLTRANSFERASE PNPLA3"/>
    <property type="match status" value="1"/>
</dbReference>
<reference evidence="8" key="1">
    <citation type="submission" date="2025-08" db="UniProtKB">
        <authorList>
            <consortium name="RefSeq"/>
        </authorList>
    </citation>
    <scope>IDENTIFICATION</scope>
    <source>
        <tissue evidence="8">Muscle</tissue>
    </source>
</reference>
<dbReference type="GeneID" id="114513948"/>
<proteinExistence type="predicted"/>
<keyword evidence="5" id="KW-0472">Membrane</keyword>
<feature type="short sequence motif" description="DGA/G" evidence="4">
    <location>
        <begin position="166"/>
        <end position="168"/>
    </location>
</feature>
<dbReference type="Gene3D" id="3.40.1090.10">
    <property type="entry name" value="Cytosolic phospholipase A2 catalytic domain"/>
    <property type="match status" value="1"/>
</dbReference>
<accession>A0A7E6D188</accession>
<evidence type="ECO:0000256" key="4">
    <source>
        <dbReference type="PROSITE-ProRule" id="PRU01161"/>
    </source>
</evidence>
<evidence type="ECO:0000313" key="7">
    <source>
        <dbReference type="Proteomes" id="UP000504628"/>
    </source>
</evidence>
<name>A0A7E6D188_9CHIR</name>
<feature type="active site" description="Proton acceptor" evidence="4">
    <location>
        <position position="166"/>
    </location>
</feature>
<evidence type="ECO:0000313" key="8">
    <source>
        <dbReference type="RefSeq" id="XP_035873028.1"/>
    </source>
</evidence>
<dbReference type="PROSITE" id="PS51635">
    <property type="entry name" value="PNPLA"/>
    <property type="match status" value="1"/>
</dbReference>
<evidence type="ECO:0000256" key="2">
    <source>
        <dbReference type="ARBA" id="ARBA00022801"/>
    </source>
</evidence>
<organism evidence="7 8">
    <name type="scientific">Phyllostomus discolor</name>
    <name type="common">pale spear-nosed bat</name>
    <dbReference type="NCBI Taxonomy" id="89673"/>
    <lineage>
        <taxon>Eukaryota</taxon>
        <taxon>Metazoa</taxon>
        <taxon>Chordata</taxon>
        <taxon>Craniata</taxon>
        <taxon>Vertebrata</taxon>
        <taxon>Euteleostomi</taxon>
        <taxon>Mammalia</taxon>
        <taxon>Eutheria</taxon>
        <taxon>Laurasiatheria</taxon>
        <taxon>Chiroptera</taxon>
        <taxon>Yangochiroptera</taxon>
        <taxon>Phyllostomidae</taxon>
        <taxon>Phyllostominae</taxon>
        <taxon>Phyllostomus</taxon>
    </lineage>
</organism>
<dbReference type="InterPro" id="IPR016035">
    <property type="entry name" value="Acyl_Trfase/lysoPLipase"/>
</dbReference>
<dbReference type="InParanoid" id="A0A7E6D188"/>
<dbReference type="SUPFAM" id="SSF52151">
    <property type="entry name" value="FabD/lysophospholipase-like"/>
    <property type="match status" value="1"/>
</dbReference>
<dbReference type="OrthoDB" id="197155at2759"/>
<evidence type="ECO:0000256" key="5">
    <source>
        <dbReference type="SAM" id="Phobius"/>
    </source>
</evidence>
<dbReference type="FunCoup" id="A0A7E6D188">
    <property type="interactions" value="171"/>
</dbReference>
<dbReference type="GO" id="GO:0016020">
    <property type="term" value="C:membrane"/>
    <property type="evidence" value="ECO:0007669"/>
    <property type="project" value="TreeGrafter"/>
</dbReference>
<dbReference type="InterPro" id="IPR002641">
    <property type="entry name" value="PNPLA_dom"/>
</dbReference>
<feature type="short sequence motif" description="GXSXG" evidence="4">
    <location>
        <begin position="45"/>
        <end position="49"/>
    </location>
</feature>
<keyword evidence="5" id="KW-1133">Transmembrane helix</keyword>
<feature type="domain" description="PNPLA" evidence="6">
    <location>
        <begin position="10"/>
        <end position="179"/>
    </location>
</feature>
<evidence type="ECO:0000256" key="3">
    <source>
        <dbReference type="ARBA" id="ARBA00023098"/>
    </source>
</evidence>